<name>A0A2I0B1C5_9ASPA</name>
<feature type="region of interest" description="Disordered" evidence="2">
    <location>
        <begin position="32"/>
        <end position="51"/>
    </location>
</feature>
<comment type="similarity">
    <text evidence="1">Belongs to the multicopper oxidase family.</text>
</comment>
<evidence type="ECO:0000259" key="3">
    <source>
        <dbReference type="Pfam" id="PF07731"/>
    </source>
</evidence>
<sequence>MSVRLTRHGPGCTDSTVQDGGAYFLKAIQSRGTSGGLQHHRRRARKPADADRVAGTGVIAPEIHPVHLHGFNFFIVGQGVGN</sequence>
<proteinExistence type="inferred from homology"/>
<protein>
    <submittedName>
        <fullName evidence="4">Laccase-4</fullName>
    </submittedName>
</protein>
<dbReference type="InterPro" id="IPR008972">
    <property type="entry name" value="Cupredoxin"/>
</dbReference>
<dbReference type="Proteomes" id="UP000236161">
    <property type="component" value="Unassembled WGS sequence"/>
</dbReference>
<gene>
    <name evidence="4" type="primary">IRX12</name>
    <name evidence="4" type="ORF">AXF42_Ash018208</name>
</gene>
<dbReference type="GO" id="GO:0005507">
    <property type="term" value="F:copper ion binding"/>
    <property type="evidence" value="ECO:0007669"/>
    <property type="project" value="InterPro"/>
</dbReference>
<dbReference type="Gene3D" id="2.60.40.420">
    <property type="entry name" value="Cupredoxins - blue copper proteins"/>
    <property type="match status" value="1"/>
</dbReference>
<dbReference type="EMBL" id="KZ451928">
    <property type="protein sequence ID" value="PKA61595.1"/>
    <property type="molecule type" value="Genomic_DNA"/>
</dbReference>
<evidence type="ECO:0000256" key="2">
    <source>
        <dbReference type="SAM" id="MobiDB-lite"/>
    </source>
</evidence>
<evidence type="ECO:0000256" key="1">
    <source>
        <dbReference type="ARBA" id="ARBA00010609"/>
    </source>
</evidence>
<keyword evidence="5" id="KW-1185">Reference proteome</keyword>
<dbReference type="GO" id="GO:0016491">
    <property type="term" value="F:oxidoreductase activity"/>
    <property type="evidence" value="ECO:0007669"/>
    <property type="project" value="InterPro"/>
</dbReference>
<feature type="domain" description="Plastocyanin-like" evidence="3">
    <location>
        <begin position="63"/>
        <end position="82"/>
    </location>
</feature>
<dbReference type="AlphaFoldDB" id="A0A2I0B1C5"/>
<dbReference type="Pfam" id="PF07731">
    <property type="entry name" value="Cu-oxidase_2"/>
    <property type="match status" value="1"/>
</dbReference>
<dbReference type="STRING" id="1088818.A0A2I0B1C5"/>
<evidence type="ECO:0000313" key="4">
    <source>
        <dbReference type="EMBL" id="PKA61595.1"/>
    </source>
</evidence>
<accession>A0A2I0B1C5</accession>
<organism evidence="4 5">
    <name type="scientific">Apostasia shenzhenica</name>
    <dbReference type="NCBI Taxonomy" id="1088818"/>
    <lineage>
        <taxon>Eukaryota</taxon>
        <taxon>Viridiplantae</taxon>
        <taxon>Streptophyta</taxon>
        <taxon>Embryophyta</taxon>
        <taxon>Tracheophyta</taxon>
        <taxon>Spermatophyta</taxon>
        <taxon>Magnoliopsida</taxon>
        <taxon>Liliopsida</taxon>
        <taxon>Asparagales</taxon>
        <taxon>Orchidaceae</taxon>
        <taxon>Apostasioideae</taxon>
        <taxon>Apostasia</taxon>
    </lineage>
</organism>
<evidence type="ECO:0000313" key="5">
    <source>
        <dbReference type="Proteomes" id="UP000236161"/>
    </source>
</evidence>
<dbReference type="InterPro" id="IPR011706">
    <property type="entry name" value="Cu-oxidase_C"/>
</dbReference>
<reference evidence="4 5" key="1">
    <citation type="journal article" date="2017" name="Nature">
        <title>The Apostasia genome and the evolution of orchids.</title>
        <authorList>
            <person name="Zhang G.Q."/>
            <person name="Liu K.W."/>
            <person name="Li Z."/>
            <person name="Lohaus R."/>
            <person name="Hsiao Y.Y."/>
            <person name="Niu S.C."/>
            <person name="Wang J.Y."/>
            <person name="Lin Y.C."/>
            <person name="Xu Q."/>
            <person name="Chen L.J."/>
            <person name="Yoshida K."/>
            <person name="Fujiwara S."/>
            <person name="Wang Z.W."/>
            <person name="Zhang Y.Q."/>
            <person name="Mitsuda N."/>
            <person name="Wang M."/>
            <person name="Liu G.H."/>
            <person name="Pecoraro L."/>
            <person name="Huang H.X."/>
            <person name="Xiao X.J."/>
            <person name="Lin M."/>
            <person name="Wu X.Y."/>
            <person name="Wu W.L."/>
            <person name="Chen Y.Y."/>
            <person name="Chang S.B."/>
            <person name="Sakamoto S."/>
            <person name="Ohme-Takagi M."/>
            <person name="Yagi M."/>
            <person name="Zeng S.J."/>
            <person name="Shen C.Y."/>
            <person name="Yeh C.M."/>
            <person name="Luo Y.B."/>
            <person name="Tsai W.C."/>
            <person name="Van de Peer Y."/>
            <person name="Liu Z.J."/>
        </authorList>
    </citation>
    <scope>NUCLEOTIDE SEQUENCE [LARGE SCALE GENOMIC DNA]</scope>
    <source>
        <strain evidence="5">cv. Shenzhen</strain>
        <tissue evidence="4">Stem</tissue>
    </source>
</reference>
<dbReference type="OrthoDB" id="2121828at2759"/>